<dbReference type="RefSeq" id="WP_133735872.1">
    <property type="nucleotide sequence ID" value="NZ_SOAX01000003.1"/>
</dbReference>
<gene>
    <name evidence="1" type="ORF">DES49_1605</name>
</gene>
<evidence type="ECO:0000313" key="2">
    <source>
        <dbReference type="Proteomes" id="UP000295830"/>
    </source>
</evidence>
<evidence type="ECO:0000313" key="1">
    <source>
        <dbReference type="EMBL" id="TDT41509.1"/>
    </source>
</evidence>
<dbReference type="Gene3D" id="3.40.1260.10">
    <property type="entry name" value="DsrEFH-like"/>
    <property type="match status" value="1"/>
</dbReference>
<accession>A0A4R7JWU4</accession>
<protein>
    <submittedName>
        <fullName evidence="1">Uncharacterized protein</fullName>
    </submittedName>
</protein>
<dbReference type="SUPFAM" id="SSF75169">
    <property type="entry name" value="DsrEFH-like"/>
    <property type="match status" value="1"/>
</dbReference>
<keyword evidence="2" id="KW-1185">Reference proteome</keyword>
<comment type="caution">
    <text evidence="1">The sequence shown here is derived from an EMBL/GenBank/DDBJ whole genome shotgun (WGS) entry which is preliminary data.</text>
</comment>
<name>A0A4R7JWU4_9GAMM</name>
<reference evidence="1 2" key="1">
    <citation type="submission" date="2019-03" db="EMBL/GenBank/DDBJ databases">
        <title>Genomic Encyclopedia of Type Strains, Phase IV (KMG-IV): sequencing the most valuable type-strain genomes for metagenomic binning, comparative biology and taxonomic classification.</title>
        <authorList>
            <person name="Goeker M."/>
        </authorList>
    </citation>
    <scope>NUCLEOTIDE SEQUENCE [LARGE SCALE GENOMIC DNA]</scope>
    <source>
        <strain evidence="1 2">DSM 15505</strain>
    </source>
</reference>
<organism evidence="1 2">
    <name type="scientific">Halospina denitrificans</name>
    <dbReference type="NCBI Taxonomy" id="332522"/>
    <lineage>
        <taxon>Bacteria</taxon>
        <taxon>Pseudomonadati</taxon>
        <taxon>Pseudomonadota</taxon>
        <taxon>Gammaproteobacteria</taxon>
        <taxon>Halospina</taxon>
    </lineage>
</organism>
<proteinExistence type="predicted"/>
<dbReference type="InterPro" id="IPR027396">
    <property type="entry name" value="DsrEFH-like"/>
</dbReference>
<dbReference type="AlphaFoldDB" id="A0A4R7JWU4"/>
<sequence length="101" mass="11129">MADRPFGNGTQASELLEMLLSAATFNLDTALLLCGAGISWLHTPECLERLGELPLYGADTLYVSREELAVWGSPALPDVFKSVSGDEIRQLYRQYARVIQP</sequence>
<dbReference type="Proteomes" id="UP000295830">
    <property type="component" value="Unassembled WGS sequence"/>
</dbReference>
<dbReference type="EMBL" id="SOAX01000003">
    <property type="protein sequence ID" value="TDT41509.1"/>
    <property type="molecule type" value="Genomic_DNA"/>
</dbReference>